<evidence type="ECO:0000313" key="2">
    <source>
        <dbReference type="Proteomes" id="UP000886523"/>
    </source>
</evidence>
<sequence>PSAPWVSEEEWELARWLMSVNISQGVIDCFLKLSWKHGDPLSFSSAKELHARIQSMPGGPPWLSTEITLKDAPSEPQTLYYRNVVEVANTLFQNPLFKDCTDFAP</sequence>
<dbReference type="Proteomes" id="UP000886523">
    <property type="component" value="Unassembled WGS sequence"/>
</dbReference>
<dbReference type="AlphaFoldDB" id="A0A9P6DN51"/>
<protein>
    <submittedName>
        <fullName evidence="1">Uncharacterized protein</fullName>
    </submittedName>
</protein>
<evidence type="ECO:0000313" key="1">
    <source>
        <dbReference type="EMBL" id="KAF9504803.1"/>
    </source>
</evidence>
<name>A0A9P6DN51_9AGAM</name>
<gene>
    <name evidence="1" type="ORF">BS47DRAFT_1280361</name>
</gene>
<dbReference type="EMBL" id="MU129194">
    <property type="protein sequence ID" value="KAF9504803.1"/>
    <property type="molecule type" value="Genomic_DNA"/>
</dbReference>
<dbReference type="OrthoDB" id="2688393at2759"/>
<proteinExistence type="predicted"/>
<dbReference type="InterPro" id="IPR041078">
    <property type="entry name" value="Plavaka"/>
</dbReference>
<comment type="caution">
    <text evidence="1">The sequence shown here is derived from an EMBL/GenBank/DDBJ whole genome shotgun (WGS) entry which is preliminary data.</text>
</comment>
<feature type="non-terminal residue" evidence="1">
    <location>
        <position position="105"/>
    </location>
</feature>
<keyword evidence="2" id="KW-1185">Reference proteome</keyword>
<reference evidence="1" key="1">
    <citation type="journal article" date="2020" name="Nat. Commun.">
        <title>Large-scale genome sequencing of mycorrhizal fungi provides insights into the early evolution of symbiotic traits.</title>
        <authorList>
            <person name="Miyauchi S."/>
            <person name="Kiss E."/>
            <person name="Kuo A."/>
            <person name="Drula E."/>
            <person name="Kohler A."/>
            <person name="Sanchez-Garcia M."/>
            <person name="Morin E."/>
            <person name="Andreopoulos B."/>
            <person name="Barry K.W."/>
            <person name="Bonito G."/>
            <person name="Buee M."/>
            <person name="Carver A."/>
            <person name="Chen C."/>
            <person name="Cichocki N."/>
            <person name="Clum A."/>
            <person name="Culley D."/>
            <person name="Crous P.W."/>
            <person name="Fauchery L."/>
            <person name="Girlanda M."/>
            <person name="Hayes R.D."/>
            <person name="Keri Z."/>
            <person name="LaButti K."/>
            <person name="Lipzen A."/>
            <person name="Lombard V."/>
            <person name="Magnuson J."/>
            <person name="Maillard F."/>
            <person name="Murat C."/>
            <person name="Nolan M."/>
            <person name="Ohm R.A."/>
            <person name="Pangilinan J."/>
            <person name="Pereira M.F."/>
            <person name="Perotto S."/>
            <person name="Peter M."/>
            <person name="Pfister S."/>
            <person name="Riley R."/>
            <person name="Sitrit Y."/>
            <person name="Stielow J.B."/>
            <person name="Szollosi G."/>
            <person name="Zifcakova L."/>
            <person name="Stursova M."/>
            <person name="Spatafora J.W."/>
            <person name="Tedersoo L."/>
            <person name="Vaario L.M."/>
            <person name="Yamada A."/>
            <person name="Yan M."/>
            <person name="Wang P."/>
            <person name="Xu J."/>
            <person name="Bruns T."/>
            <person name="Baldrian P."/>
            <person name="Vilgalys R."/>
            <person name="Dunand C."/>
            <person name="Henrissat B."/>
            <person name="Grigoriev I.V."/>
            <person name="Hibbett D."/>
            <person name="Nagy L.G."/>
            <person name="Martin F.M."/>
        </authorList>
    </citation>
    <scope>NUCLEOTIDE SEQUENCE</scope>
    <source>
        <strain evidence="1">UP504</strain>
    </source>
</reference>
<organism evidence="1 2">
    <name type="scientific">Hydnum rufescens UP504</name>
    <dbReference type="NCBI Taxonomy" id="1448309"/>
    <lineage>
        <taxon>Eukaryota</taxon>
        <taxon>Fungi</taxon>
        <taxon>Dikarya</taxon>
        <taxon>Basidiomycota</taxon>
        <taxon>Agaricomycotina</taxon>
        <taxon>Agaricomycetes</taxon>
        <taxon>Cantharellales</taxon>
        <taxon>Hydnaceae</taxon>
        <taxon>Hydnum</taxon>
    </lineage>
</organism>
<feature type="non-terminal residue" evidence="1">
    <location>
        <position position="1"/>
    </location>
</feature>
<dbReference type="Pfam" id="PF18759">
    <property type="entry name" value="Plavaka"/>
    <property type="match status" value="1"/>
</dbReference>
<accession>A0A9P6DN51</accession>